<evidence type="ECO:0000313" key="3">
    <source>
        <dbReference type="EMBL" id="KAF9697634.1"/>
    </source>
</evidence>
<dbReference type="OrthoDB" id="3769550at2759"/>
<feature type="compositionally biased region" description="Basic and acidic residues" evidence="1">
    <location>
        <begin position="88"/>
        <end position="108"/>
    </location>
</feature>
<keyword evidence="4" id="KW-1185">Reference proteome</keyword>
<evidence type="ECO:0000256" key="2">
    <source>
        <dbReference type="SAM" id="Phobius"/>
    </source>
</evidence>
<dbReference type="Proteomes" id="UP000651452">
    <property type="component" value="Unassembled WGS sequence"/>
</dbReference>
<feature type="region of interest" description="Disordered" evidence="1">
    <location>
        <begin position="68"/>
        <end position="127"/>
    </location>
</feature>
<dbReference type="EMBL" id="RZGK01000007">
    <property type="protein sequence ID" value="KAF9697634.1"/>
    <property type="molecule type" value="Genomic_DNA"/>
</dbReference>
<gene>
    <name evidence="3" type="ORF">EKO04_004511</name>
</gene>
<reference evidence="3" key="1">
    <citation type="submission" date="2018-12" db="EMBL/GenBank/DDBJ databases">
        <authorList>
            <person name="Syme R.A."/>
            <person name="Farfan-Caceres L."/>
            <person name="Lichtenzveig J."/>
        </authorList>
    </citation>
    <scope>NUCLEOTIDE SEQUENCE</scope>
    <source>
        <strain evidence="3">Al4</strain>
    </source>
</reference>
<keyword evidence="2" id="KW-1133">Transmembrane helix</keyword>
<accession>A0A8H7J657</accession>
<keyword evidence="2" id="KW-0812">Transmembrane</keyword>
<proteinExistence type="predicted"/>
<feature type="transmembrane region" description="Helical" evidence="2">
    <location>
        <begin position="20"/>
        <end position="42"/>
    </location>
</feature>
<evidence type="ECO:0000313" key="4">
    <source>
        <dbReference type="Proteomes" id="UP000651452"/>
    </source>
</evidence>
<comment type="caution">
    <text evidence="3">The sequence shown here is derived from an EMBL/GenBank/DDBJ whole genome shotgun (WGS) entry which is preliminary data.</text>
</comment>
<evidence type="ECO:0000256" key="1">
    <source>
        <dbReference type="SAM" id="MobiDB-lite"/>
    </source>
</evidence>
<dbReference type="NCBIfam" id="TIGR01167">
    <property type="entry name" value="LPXTG_anchor"/>
    <property type="match status" value="1"/>
</dbReference>
<name>A0A8H7J657_9PLEO</name>
<protein>
    <submittedName>
        <fullName evidence="3">Uncharacterized protein</fullName>
    </submittedName>
</protein>
<keyword evidence="2" id="KW-0472">Membrane</keyword>
<reference evidence="3" key="2">
    <citation type="submission" date="2020-09" db="EMBL/GenBank/DDBJ databases">
        <title>Reference genome assembly for Australian Ascochyta lentis isolate Al4.</title>
        <authorList>
            <person name="Lee R.C."/>
            <person name="Farfan-Caceres L.M."/>
            <person name="Debler J.W."/>
            <person name="Williams A.H."/>
            <person name="Henares B.M."/>
        </authorList>
    </citation>
    <scope>NUCLEOTIDE SEQUENCE</scope>
    <source>
        <strain evidence="3">Al4</strain>
    </source>
</reference>
<dbReference type="AlphaFoldDB" id="A0A8H7J657"/>
<organism evidence="3 4">
    <name type="scientific">Ascochyta lentis</name>
    <dbReference type="NCBI Taxonomy" id="205686"/>
    <lineage>
        <taxon>Eukaryota</taxon>
        <taxon>Fungi</taxon>
        <taxon>Dikarya</taxon>
        <taxon>Ascomycota</taxon>
        <taxon>Pezizomycotina</taxon>
        <taxon>Dothideomycetes</taxon>
        <taxon>Pleosporomycetidae</taxon>
        <taxon>Pleosporales</taxon>
        <taxon>Pleosporineae</taxon>
        <taxon>Didymellaceae</taxon>
        <taxon>Ascochyta</taxon>
    </lineage>
</organism>
<sequence>MLPTTPLLSRADNPSTGTVAVVVFIAGAIILVLVIILILLFFKKRRAAHRKSNGSGFIPRLERGNGVGRYGKLEEDEEGAWSAEMENDGGHGLERERKGGYAPVHDESMGYQSQTLHHGQADKDTYR</sequence>